<name>A0A2H3BUM4_9AGAR</name>
<dbReference type="EMBL" id="KZ293419">
    <property type="protein sequence ID" value="PBK74539.1"/>
    <property type="molecule type" value="Genomic_DNA"/>
</dbReference>
<protein>
    <submittedName>
        <fullName evidence="1">Uncharacterized protein</fullName>
    </submittedName>
</protein>
<dbReference type="AlphaFoldDB" id="A0A2H3BUM4"/>
<keyword evidence="2" id="KW-1185">Reference proteome</keyword>
<reference evidence="2" key="1">
    <citation type="journal article" date="2017" name="Nat. Ecol. Evol.">
        <title>Genome expansion and lineage-specific genetic innovations in the forest pathogenic fungi Armillaria.</title>
        <authorList>
            <person name="Sipos G."/>
            <person name="Prasanna A.N."/>
            <person name="Walter M.C."/>
            <person name="O'Connor E."/>
            <person name="Balint B."/>
            <person name="Krizsan K."/>
            <person name="Kiss B."/>
            <person name="Hess J."/>
            <person name="Varga T."/>
            <person name="Slot J."/>
            <person name="Riley R."/>
            <person name="Boka B."/>
            <person name="Rigling D."/>
            <person name="Barry K."/>
            <person name="Lee J."/>
            <person name="Mihaltcheva S."/>
            <person name="LaButti K."/>
            <person name="Lipzen A."/>
            <person name="Waldron R."/>
            <person name="Moloney N.M."/>
            <person name="Sperisen C."/>
            <person name="Kredics L."/>
            <person name="Vagvoelgyi C."/>
            <person name="Patrignani A."/>
            <person name="Fitzpatrick D."/>
            <person name="Nagy I."/>
            <person name="Doyle S."/>
            <person name="Anderson J.B."/>
            <person name="Grigoriev I.V."/>
            <person name="Gueldener U."/>
            <person name="Muensterkoetter M."/>
            <person name="Nagy L.G."/>
        </authorList>
    </citation>
    <scope>NUCLEOTIDE SEQUENCE [LARGE SCALE GENOMIC DNA]</scope>
    <source>
        <strain evidence="2">28-4</strain>
    </source>
</reference>
<evidence type="ECO:0000313" key="2">
    <source>
        <dbReference type="Proteomes" id="UP000218334"/>
    </source>
</evidence>
<dbReference type="Proteomes" id="UP000218334">
    <property type="component" value="Unassembled WGS sequence"/>
</dbReference>
<proteinExistence type="predicted"/>
<accession>A0A2H3BUM4</accession>
<gene>
    <name evidence="1" type="ORF">ARMSODRAFT_596379</name>
</gene>
<evidence type="ECO:0000313" key="1">
    <source>
        <dbReference type="EMBL" id="PBK74539.1"/>
    </source>
</evidence>
<sequence length="156" mass="17552">MAPAGWRLSASRDSIYVASFSILQSLPLVFKRENTWALSRNINFYLGLRDQALQMSRNAEPVRASRVSILITFVPPASTRYHSGVDVSGDTAKHAFYLVILMYNRLGLPRSAEPRKLLTTPVKTRRPCVKYHLIGSSTSGCIGYGFRCIVFQQARR</sequence>
<organism evidence="1 2">
    <name type="scientific">Armillaria solidipes</name>
    <dbReference type="NCBI Taxonomy" id="1076256"/>
    <lineage>
        <taxon>Eukaryota</taxon>
        <taxon>Fungi</taxon>
        <taxon>Dikarya</taxon>
        <taxon>Basidiomycota</taxon>
        <taxon>Agaricomycotina</taxon>
        <taxon>Agaricomycetes</taxon>
        <taxon>Agaricomycetidae</taxon>
        <taxon>Agaricales</taxon>
        <taxon>Marasmiineae</taxon>
        <taxon>Physalacriaceae</taxon>
        <taxon>Armillaria</taxon>
    </lineage>
</organism>